<dbReference type="Proteomes" id="UP001281305">
    <property type="component" value="Chromosome"/>
</dbReference>
<dbReference type="EMBL" id="CP146606">
    <property type="protein sequence ID" value="WYK19508.1"/>
    <property type="molecule type" value="Genomic_DNA"/>
</dbReference>
<dbReference type="Pfam" id="PF15585">
    <property type="entry name" value="Imm7"/>
    <property type="match status" value="1"/>
</dbReference>
<organism evidence="1 2">
    <name type="scientific">Roseovarius rhodophyticola</name>
    <dbReference type="NCBI Taxonomy" id="3080827"/>
    <lineage>
        <taxon>Bacteria</taxon>
        <taxon>Pseudomonadati</taxon>
        <taxon>Pseudomonadota</taxon>
        <taxon>Alphaproteobacteria</taxon>
        <taxon>Rhodobacterales</taxon>
        <taxon>Roseobacteraceae</taxon>
        <taxon>Roseovarius</taxon>
    </lineage>
</organism>
<accession>A0ABZ2TMX5</accession>
<keyword evidence="2" id="KW-1185">Reference proteome</keyword>
<evidence type="ECO:0000313" key="2">
    <source>
        <dbReference type="Proteomes" id="UP001281305"/>
    </source>
</evidence>
<name>A0ABZ2TMX5_9RHOB</name>
<gene>
    <name evidence="1" type="ORF">RZS32_006500</name>
</gene>
<evidence type="ECO:0000313" key="1">
    <source>
        <dbReference type="EMBL" id="WYK19508.1"/>
    </source>
</evidence>
<dbReference type="InterPro" id="IPR028965">
    <property type="entry name" value="Imm7"/>
</dbReference>
<dbReference type="RefSeq" id="WP_317056203.1">
    <property type="nucleotide sequence ID" value="NZ_CP146606.1"/>
</dbReference>
<proteinExistence type="predicted"/>
<protein>
    <submittedName>
        <fullName evidence="1">Imm7 family immunity protein</fullName>
    </submittedName>
</protein>
<sequence length="137" mass="15670">MVELHGWFTIREAFREEDESDEVLSSAIFQIEKAISKLSNFNLAAKLMQQNGCYSLLINGNFNHRDSRWTEVTELVQLVSKIAPGSYGILHFHDDEDKNGRENQFQALVMKKGRVQTLIDENLSPFFCDLEDASDPS</sequence>
<reference evidence="1 2" key="1">
    <citation type="submission" date="2024-02" db="EMBL/GenBank/DDBJ databases">
        <title>Roseovarius strain W115 nov., isolated from a marine algae.</title>
        <authorList>
            <person name="Lee M.W."/>
            <person name="Lee J.K."/>
            <person name="Kim J.M."/>
            <person name="Choi D.G."/>
            <person name="Baek J.H."/>
            <person name="Bayburt H."/>
            <person name="Jung J.J."/>
            <person name="Han D.M."/>
            <person name="Jeon C.O."/>
        </authorList>
    </citation>
    <scope>NUCLEOTIDE SEQUENCE [LARGE SCALE GENOMIC DNA]</scope>
    <source>
        <strain evidence="1 2">W115</strain>
    </source>
</reference>